<dbReference type="GO" id="GO:0006144">
    <property type="term" value="P:purine nucleobase metabolic process"/>
    <property type="evidence" value="ECO:0007669"/>
    <property type="project" value="TreeGrafter"/>
</dbReference>
<dbReference type="GeneID" id="96606507"/>
<dbReference type="InterPro" id="IPR036817">
    <property type="entry name" value="Transthyretin/HIU_hydrolase_sf"/>
</dbReference>
<dbReference type="PANTHER" id="PTHR10395:SF7">
    <property type="entry name" value="5-HYDROXYISOURATE HYDROLASE"/>
    <property type="match status" value="1"/>
</dbReference>
<name>A0A089NPA5_9HYPH</name>
<accession>A0A089NPA5</accession>
<dbReference type="KEGG" id="mor:MOC_1477"/>
<dbReference type="EMBL" id="CP003811">
    <property type="protein sequence ID" value="AIQ89232.1"/>
    <property type="molecule type" value="Genomic_DNA"/>
</dbReference>
<evidence type="ECO:0000313" key="3">
    <source>
        <dbReference type="Proteomes" id="UP000029492"/>
    </source>
</evidence>
<dbReference type="SUPFAM" id="SSF49472">
    <property type="entry name" value="Transthyretin (synonym: prealbumin)"/>
    <property type="match status" value="1"/>
</dbReference>
<organism evidence="2 3">
    <name type="scientific">Methylobacterium oryzae CBMB20</name>
    <dbReference type="NCBI Taxonomy" id="693986"/>
    <lineage>
        <taxon>Bacteria</taxon>
        <taxon>Pseudomonadati</taxon>
        <taxon>Pseudomonadota</taxon>
        <taxon>Alphaproteobacteria</taxon>
        <taxon>Hyphomicrobiales</taxon>
        <taxon>Methylobacteriaceae</taxon>
        <taxon>Methylobacterium</taxon>
    </lineage>
</organism>
<evidence type="ECO:0000259" key="1">
    <source>
        <dbReference type="Pfam" id="PF00576"/>
    </source>
</evidence>
<reference evidence="2 3" key="1">
    <citation type="journal article" date="2014" name="PLoS ONE">
        <title>Genome Information of Methylobacterium oryzae, a Plant-Probiotic Methylotroph in the Phyllosphere.</title>
        <authorList>
            <person name="Kwak M.J."/>
            <person name="Jeong H."/>
            <person name="Madhaiyan M."/>
            <person name="Lee Y."/>
            <person name="Sa T.M."/>
            <person name="Oh T.K."/>
            <person name="Kim J.F."/>
        </authorList>
    </citation>
    <scope>NUCLEOTIDE SEQUENCE [LARGE SCALE GENOMIC DNA]</scope>
    <source>
        <strain evidence="2 3">CBMB20</strain>
    </source>
</reference>
<dbReference type="eggNOG" id="COG2351">
    <property type="taxonomic scope" value="Bacteria"/>
</dbReference>
<keyword evidence="3" id="KW-1185">Reference proteome</keyword>
<feature type="domain" description="Transthyretin/hydroxyisourate hydrolase" evidence="1">
    <location>
        <begin position="4"/>
        <end position="109"/>
    </location>
</feature>
<dbReference type="Proteomes" id="UP000029492">
    <property type="component" value="Chromosome"/>
</dbReference>
<gene>
    <name evidence="2" type="ORF">MOC_1477</name>
</gene>
<dbReference type="Gene3D" id="2.60.40.180">
    <property type="entry name" value="Transthyretin/hydroxyisourate hydrolase domain"/>
    <property type="match status" value="1"/>
</dbReference>
<protein>
    <submittedName>
        <fullName evidence="2">Transthyretin-like protein</fullName>
    </submittedName>
</protein>
<dbReference type="HOGENOM" id="CLU_115536_1_1_5"/>
<dbReference type="InterPro" id="IPR023416">
    <property type="entry name" value="Transthyretin/HIU_hydrolase_d"/>
</dbReference>
<dbReference type="STRING" id="693986.MOC_1477"/>
<sequence length="110" mass="11673">MTGLSLHAVDAATGRPAAGMRVRVLRAGSRRRVLAEGRLGADGTLDHPIVRTRLAAGLYEVVFAIGDFVGAAGEGFLEEAAIRFRIDDPDGHCHLPLKFTAFGVALFRGC</sequence>
<dbReference type="PANTHER" id="PTHR10395">
    <property type="entry name" value="URICASE AND TRANSTHYRETIN-RELATED"/>
    <property type="match status" value="1"/>
</dbReference>
<dbReference type="Pfam" id="PF00576">
    <property type="entry name" value="Transthyretin"/>
    <property type="match status" value="1"/>
</dbReference>
<evidence type="ECO:0000313" key="2">
    <source>
        <dbReference type="EMBL" id="AIQ89232.1"/>
    </source>
</evidence>
<dbReference type="AlphaFoldDB" id="A0A089NPA5"/>
<dbReference type="RefSeq" id="WP_043354274.1">
    <property type="nucleotide sequence ID" value="NZ_CP003811.1"/>
</dbReference>
<proteinExistence type="predicted"/>